<dbReference type="SMART" id="SM00181">
    <property type="entry name" value="EGF"/>
    <property type="match status" value="2"/>
</dbReference>
<evidence type="ECO:0000256" key="5">
    <source>
        <dbReference type="ARBA" id="ARBA00023180"/>
    </source>
</evidence>
<dbReference type="SUPFAM" id="SSF57196">
    <property type="entry name" value="EGF/Laminin"/>
    <property type="match status" value="2"/>
</dbReference>
<dbReference type="PROSITE" id="PS00010">
    <property type="entry name" value="ASX_HYDROXYL"/>
    <property type="match status" value="1"/>
</dbReference>
<dbReference type="Gene3D" id="2.10.25.10">
    <property type="entry name" value="Laminin"/>
    <property type="match status" value="2"/>
</dbReference>
<accession>A0A2B4SEC6</accession>
<sequence length="244" mass="26220">MSNPCQQGALFCRPLYSQDDYECVCKPGFTGRYCEADINECSSNPCSNGGTCTDQINGYVCTCPVWTKGVGCETVRVLDIHVRSEGCEDSGRADPCGQAYIRVDGTDHSPHSRGYNVVVVDGETGAVISAGGFDTHDDSSAGNRLRDYLNGLQGHKIVLVAVQDEASKHMSPAIDAIRRLGATDPVQPDERGSFSLAGYAGVNKPQWITQRRANRGQGPNLKSESISAPVTRATYHLIDANETS</sequence>
<organism evidence="8 9">
    <name type="scientific">Stylophora pistillata</name>
    <name type="common">Smooth cauliflower coral</name>
    <dbReference type="NCBI Taxonomy" id="50429"/>
    <lineage>
        <taxon>Eukaryota</taxon>
        <taxon>Metazoa</taxon>
        <taxon>Cnidaria</taxon>
        <taxon>Anthozoa</taxon>
        <taxon>Hexacorallia</taxon>
        <taxon>Scleractinia</taxon>
        <taxon>Astrocoeniina</taxon>
        <taxon>Pocilloporidae</taxon>
        <taxon>Stylophora</taxon>
    </lineage>
</organism>
<evidence type="ECO:0000259" key="7">
    <source>
        <dbReference type="PROSITE" id="PS50026"/>
    </source>
</evidence>
<keyword evidence="1 6" id="KW-0245">EGF-like domain</keyword>
<feature type="disulfide bond" evidence="6">
    <location>
        <begin position="63"/>
        <end position="72"/>
    </location>
</feature>
<keyword evidence="5" id="KW-0325">Glycoprotein</keyword>
<dbReference type="PROSITE" id="PS52031">
    <property type="entry name" value="GG_LECTIN"/>
    <property type="match status" value="1"/>
</dbReference>
<dbReference type="InterPro" id="IPR001881">
    <property type="entry name" value="EGF-like_Ca-bd_dom"/>
</dbReference>
<dbReference type="Pfam" id="PF12661">
    <property type="entry name" value="hEGF"/>
    <property type="match status" value="2"/>
</dbReference>
<dbReference type="PROSITE" id="PS01186">
    <property type="entry name" value="EGF_2"/>
    <property type="match status" value="1"/>
</dbReference>
<dbReference type="OrthoDB" id="5984755at2759"/>
<dbReference type="PROSITE" id="PS50026">
    <property type="entry name" value="EGF_3"/>
    <property type="match status" value="2"/>
</dbReference>
<dbReference type="CDD" id="cd00054">
    <property type="entry name" value="EGF_CA"/>
    <property type="match status" value="2"/>
</dbReference>
<dbReference type="InterPro" id="IPR018097">
    <property type="entry name" value="EGF_Ca-bd_CS"/>
</dbReference>
<name>A0A2B4SEC6_STYPI</name>
<dbReference type="Pfam" id="PF15711">
    <property type="entry name" value="ILEI"/>
    <property type="match status" value="1"/>
</dbReference>
<keyword evidence="3" id="KW-0677">Repeat</keyword>
<protein>
    <submittedName>
        <fullName evidence="8">Neurogenic locus notch-like protein 1</fullName>
    </submittedName>
</protein>
<dbReference type="AlphaFoldDB" id="A0A2B4SEC6"/>
<keyword evidence="4 6" id="KW-1015">Disulfide bond</keyword>
<evidence type="ECO:0000256" key="2">
    <source>
        <dbReference type="ARBA" id="ARBA00022729"/>
    </source>
</evidence>
<dbReference type="SMART" id="SM00179">
    <property type="entry name" value="EGF_CA"/>
    <property type="match status" value="2"/>
</dbReference>
<dbReference type="PROSITE" id="PS00022">
    <property type="entry name" value="EGF_1"/>
    <property type="match status" value="2"/>
</dbReference>
<feature type="domain" description="EGF-like" evidence="7">
    <location>
        <begin position="1"/>
        <end position="35"/>
    </location>
</feature>
<comment type="caution">
    <text evidence="8">The sequence shown here is derived from an EMBL/GenBank/DDBJ whole genome shotgun (WGS) entry which is preliminary data.</text>
</comment>
<dbReference type="FunFam" id="2.10.25.10:FF:000472">
    <property type="entry name" value="Uncharacterized protein, isoform A"/>
    <property type="match status" value="1"/>
</dbReference>
<proteinExistence type="predicted"/>
<keyword evidence="9" id="KW-1185">Reference proteome</keyword>
<dbReference type="InterPro" id="IPR039477">
    <property type="entry name" value="ILEI/PANDER_dom"/>
</dbReference>
<feature type="disulfide bond" evidence="6">
    <location>
        <begin position="25"/>
        <end position="34"/>
    </location>
</feature>
<dbReference type="InterPro" id="IPR000742">
    <property type="entry name" value="EGF"/>
</dbReference>
<gene>
    <name evidence="8" type="primary">notch1</name>
    <name evidence="8" type="ORF">AWC38_SpisGene7879</name>
</gene>
<reference evidence="9" key="1">
    <citation type="journal article" date="2017" name="bioRxiv">
        <title>Comparative analysis of the genomes of Stylophora pistillata and Acropora digitifera provides evidence for extensive differences between species of corals.</title>
        <authorList>
            <person name="Voolstra C.R."/>
            <person name="Li Y."/>
            <person name="Liew Y.J."/>
            <person name="Baumgarten S."/>
            <person name="Zoccola D."/>
            <person name="Flot J.-F."/>
            <person name="Tambutte S."/>
            <person name="Allemand D."/>
            <person name="Aranda M."/>
        </authorList>
    </citation>
    <scope>NUCLEOTIDE SEQUENCE [LARGE SCALE GENOMIC DNA]</scope>
</reference>
<dbReference type="PRINTS" id="PR00010">
    <property type="entry name" value="EGFBLOOD"/>
</dbReference>
<dbReference type="GO" id="GO:0007219">
    <property type="term" value="P:Notch signaling pathway"/>
    <property type="evidence" value="ECO:0007669"/>
    <property type="project" value="TreeGrafter"/>
</dbReference>
<evidence type="ECO:0000256" key="4">
    <source>
        <dbReference type="ARBA" id="ARBA00023157"/>
    </source>
</evidence>
<evidence type="ECO:0000313" key="8">
    <source>
        <dbReference type="EMBL" id="PFX27393.1"/>
    </source>
</evidence>
<dbReference type="EMBL" id="LSMT01000104">
    <property type="protein sequence ID" value="PFX27393.1"/>
    <property type="molecule type" value="Genomic_DNA"/>
</dbReference>
<keyword evidence="2" id="KW-0732">Signal</keyword>
<dbReference type="STRING" id="50429.A0A2B4SEC6"/>
<dbReference type="Proteomes" id="UP000225706">
    <property type="component" value="Unassembled WGS sequence"/>
</dbReference>
<dbReference type="GO" id="GO:0005509">
    <property type="term" value="F:calcium ion binding"/>
    <property type="evidence" value="ECO:0007669"/>
    <property type="project" value="InterPro"/>
</dbReference>
<evidence type="ECO:0000256" key="1">
    <source>
        <dbReference type="ARBA" id="ARBA00022536"/>
    </source>
</evidence>
<evidence type="ECO:0000313" key="9">
    <source>
        <dbReference type="Proteomes" id="UP000225706"/>
    </source>
</evidence>
<evidence type="ECO:0000256" key="3">
    <source>
        <dbReference type="ARBA" id="ARBA00022737"/>
    </source>
</evidence>
<comment type="caution">
    <text evidence="6">Lacks conserved residue(s) required for the propagation of feature annotation.</text>
</comment>
<dbReference type="GO" id="GO:0005112">
    <property type="term" value="F:Notch binding"/>
    <property type="evidence" value="ECO:0007669"/>
    <property type="project" value="TreeGrafter"/>
</dbReference>
<evidence type="ECO:0000256" key="6">
    <source>
        <dbReference type="PROSITE-ProRule" id="PRU00076"/>
    </source>
</evidence>
<dbReference type="PANTHER" id="PTHR12916">
    <property type="entry name" value="CYTOCHROME C OXIDASE POLYPEPTIDE VIC-2"/>
    <property type="match status" value="1"/>
</dbReference>
<dbReference type="InterPro" id="IPR013032">
    <property type="entry name" value="EGF-like_CS"/>
</dbReference>
<dbReference type="PANTHER" id="PTHR12916:SF9">
    <property type="entry name" value="NEUROGENIC LOCUS NOTCH HOMOLOG PROTEIN 1-RELATED"/>
    <property type="match status" value="1"/>
</dbReference>
<dbReference type="PROSITE" id="PS01187">
    <property type="entry name" value="EGF_CA"/>
    <property type="match status" value="1"/>
</dbReference>
<dbReference type="InterPro" id="IPR000152">
    <property type="entry name" value="EGF-type_Asp/Asn_hydroxyl_site"/>
</dbReference>
<feature type="domain" description="EGF-like" evidence="7">
    <location>
        <begin position="37"/>
        <end position="73"/>
    </location>
</feature>